<evidence type="ECO:0000256" key="3">
    <source>
        <dbReference type="PROSITE-ProRule" id="PRU00339"/>
    </source>
</evidence>
<feature type="compositionally biased region" description="Polar residues" evidence="4">
    <location>
        <begin position="734"/>
        <end position="747"/>
    </location>
</feature>
<comment type="similarity">
    <text evidence="2">Belongs to the APC3/CDC27 family.</text>
</comment>
<feature type="compositionally biased region" description="Low complexity" evidence="4">
    <location>
        <begin position="769"/>
        <end position="787"/>
    </location>
</feature>
<feature type="region of interest" description="Disordered" evidence="4">
    <location>
        <begin position="718"/>
        <end position="868"/>
    </location>
</feature>
<dbReference type="EMBL" id="JAAAUQ010000030">
    <property type="protein sequence ID" value="KAF9156285.1"/>
    <property type="molecule type" value="Genomic_DNA"/>
</dbReference>
<comment type="caution">
    <text evidence="5">The sequence shown here is derived from an EMBL/GenBank/DDBJ whole genome shotgun (WGS) entry which is preliminary data.</text>
</comment>
<dbReference type="GO" id="GO:0051301">
    <property type="term" value="P:cell division"/>
    <property type="evidence" value="ECO:0007669"/>
    <property type="project" value="TreeGrafter"/>
</dbReference>
<keyword evidence="1 3" id="KW-0802">TPR repeat</keyword>
<dbReference type="PROSITE" id="PS50005">
    <property type="entry name" value="TPR"/>
    <property type="match status" value="2"/>
</dbReference>
<gene>
    <name evidence="5" type="primary">APC7</name>
    <name evidence="5" type="ORF">BG015_006329</name>
</gene>
<feature type="region of interest" description="Disordered" evidence="4">
    <location>
        <begin position="166"/>
        <end position="187"/>
    </location>
</feature>
<dbReference type="InterPro" id="IPR011990">
    <property type="entry name" value="TPR-like_helical_dom_sf"/>
</dbReference>
<evidence type="ECO:0000313" key="6">
    <source>
        <dbReference type="Proteomes" id="UP000748756"/>
    </source>
</evidence>
<dbReference type="InterPro" id="IPR019734">
    <property type="entry name" value="TPR_rpt"/>
</dbReference>
<dbReference type="AlphaFoldDB" id="A0A9P5S950"/>
<dbReference type="Pfam" id="PF13176">
    <property type="entry name" value="TPR_7"/>
    <property type="match status" value="2"/>
</dbReference>
<dbReference type="Gene3D" id="1.25.40.10">
    <property type="entry name" value="Tetratricopeptide repeat domain"/>
    <property type="match status" value="2"/>
</dbReference>
<dbReference type="GO" id="GO:0005680">
    <property type="term" value="C:anaphase-promoting complex"/>
    <property type="evidence" value="ECO:0007669"/>
    <property type="project" value="UniProtKB-ARBA"/>
</dbReference>
<name>A0A9P5S950_9FUNG</name>
<keyword evidence="6" id="KW-1185">Reference proteome</keyword>
<feature type="compositionally biased region" description="Low complexity" evidence="4">
    <location>
        <begin position="229"/>
        <end position="241"/>
    </location>
</feature>
<protein>
    <submittedName>
        <fullName evidence="5">Anaphase-promoting complex subunit 7</fullName>
    </submittedName>
</protein>
<organism evidence="5 6">
    <name type="scientific">Linnemannia schmuckeri</name>
    <dbReference type="NCBI Taxonomy" id="64567"/>
    <lineage>
        <taxon>Eukaryota</taxon>
        <taxon>Fungi</taxon>
        <taxon>Fungi incertae sedis</taxon>
        <taxon>Mucoromycota</taxon>
        <taxon>Mortierellomycotina</taxon>
        <taxon>Mortierellomycetes</taxon>
        <taxon>Mortierellales</taxon>
        <taxon>Mortierellaceae</taxon>
        <taxon>Linnemannia</taxon>
    </lineage>
</organism>
<feature type="compositionally biased region" description="Low complexity" evidence="4">
    <location>
        <begin position="751"/>
        <end position="761"/>
    </location>
</feature>
<feature type="repeat" description="TPR" evidence="3">
    <location>
        <begin position="454"/>
        <end position="487"/>
    </location>
</feature>
<accession>A0A9P5S950</accession>
<reference evidence="5" key="1">
    <citation type="journal article" date="2020" name="Fungal Divers.">
        <title>Resolving the Mortierellaceae phylogeny through synthesis of multi-gene phylogenetics and phylogenomics.</title>
        <authorList>
            <person name="Vandepol N."/>
            <person name="Liber J."/>
            <person name="Desiro A."/>
            <person name="Na H."/>
            <person name="Kennedy M."/>
            <person name="Barry K."/>
            <person name="Grigoriev I.V."/>
            <person name="Miller A.N."/>
            <person name="O'Donnell K."/>
            <person name="Stajich J.E."/>
            <person name="Bonito G."/>
        </authorList>
    </citation>
    <scope>NUCLEOTIDE SEQUENCE</scope>
    <source>
        <strain evidence="5">NRRL 6426</strain>
    </source>
</reference>
<feature type="repeat" description="TPR" evidence="3">
    <location>
        <begin position="624"/>
        <end position="657"/>
    </location>
</feature>
<dbReference type="OrthoDB" id="308440at2759"/>
<feature type="compositionally biased region" description="Polar residues" evidence="4">
    <location>
        <begin position="819"/>
        <end position="842"/>
    </location>
</feature>
<dbReference type="SUPFAM" id="SSF48452">
    <property type="entry name" value="TPR-like"/>
    <property type="match status" value="1"/>
</dbReference>
<feature type="compositionally biased region" description="Acidic residues" evidence="4">
    <location>
        <begin position="856"/>
        <end position="868"/>
    </location>
</feature>
<dbReference type="PANTHER" id="PTHR12558">
    <property type="entry name" value="CELL DIVISION CYCLE 16,23,27"/>
    <property type="match status" value="1"/>
</dbReference>
<dbReference type="PANTHER" id="PTHR12558:SF13">
    <property type="entry name" value="CELL DIVISION CYCLE PROTEIN 27 HOMOLOG"/>
    <property type="match status" value="1"/>
</dbReference>
<proteinExistence type="inferred from homology"/>
<evidence type="ECO:0000313" key="5">
    <source>
        <dbReference type="EMBL" id="KAF9156285.1"/>
    </source>
</evidence>
<sequence length="868" mass="99380">MATGNERTYSSQERLAQLRLAESLYDAGLYKSAQLITGIHLCTVRKDEKWFQANAMYQYARSLTKLEEHRRATEYYMRASHIEDITVPLDLLKTRPSSSASGASPVADIAAGSEATTTVATVASRPMSRGMELFNALHAGKDEMNKARENRGQLMDTLIATAKSSIAKPNLRESTKSTKNPLPSIPPVKLLSATMSKQQPSPQGSDDGHVRKKQHLSMDQPLTTAPPRSSGKASSAGSVASITGLSREPLMQDSNDLKMDYALSCYESGDYQRAKELLLQIPEEKRTVRTYLLLIQLLHKKANLQIREDSYWSEIAKLQPLALEAYVHMLRAGTPLFFVSNMIPKDSPEYEWMKLYLHGLDSFFHMRYEAAHQTFTTLDEMFPHNTDIKIRLALCLRWMGKPVRACLMFSQVRRQDFYVIDDLYHYAECLKELYNAKLLNKLAGDLLNISDRHPDTWCVQAMYWNMKGERDKALQMVSRALQLRPDHCGALQLRGLIYLESSPVRALGSFREASKTEKDLVTYEGMVKAYILLERHLEACKEAEEAKVRMPGSAQALALYGTALYHAANDEAAQDAQDQVKEALRIDPSCKLAAHTLLLIYENQRRFDEAITLLDQQIDHQPPDEIHIKKAEIYSSIERWEEALSSYERARSFNPLNVIAREGIANVEKILSGGDDELDDEQDLDDELEVDAMDVHQDESPRLREQQLDEDDILTGEEDHGEEYDDDHHDHRMQSPQFTPRQPQHNGSLFAARARALAQQPQEERLHNRQQPMPAQMPNQQQQQLQHQLHRLQQEQHRQRHQQHQEQQQQRYGAHRQQDNMPSSSGYPQTPSRSMVSQTSYAAHSRRLNSQREREYDEQEDRDDDMVE</sequence>
<dbReference type="SMART" id="SM00028">
    <property type="entry name" value="TPR"/>
    <property type="match status" value="3"/>
</dbReference>
<evidence type="ECO:0000256" key="2">
    <source>
        <dbReference type="ARBA" id="ARBA00038210"/>
    </source>
</evidence>
<evidence type="ECO:0000256" key="1">
    <source>
        <dbReference type="ARBA" id="ARBA00022803"/>
    </source>
</evidence>
<feature type="region of interest" description="Disordered" evidence="4">
    <location>
        <begin position="219"/>
        <end position="247"/>
    </location>
</feature>
<evidence type="ECO:0000256" key="4">
    <source>
        <dbReference type="SAM" id="MobiDB-lite"/>
    </source>
</evidence>
<dbReference type="Proteomes" id="UP000748756">
    <property type="component" value="Unassembled WGS sequence"/>
</dbReference>